<dbReference type="PANTHER" id="PTHR43331:SF1">
    <property type="entry name" value="HOMOSERINE DEHYDROGENASE"/>
    <property type="match status" value="1"/>
</dbReference>
<dbReference type="PROSITE" id="PS01042">
    <property type="entry name" value="HOMOSER_DHGENASE"/>
    <property type="match status" value="1"/>
</dbReference>
<dbReference type="SUPFAM" id="SSF55021">
    <property type="entry name" value="ACT-like"/>
    <property type="match status" value="1"/>
</dbReference>
<dbReference type="InterPro" id="IPR045865">
    <property type="entry name" value="ACT-like_dom_sf"/>
</dbReference>
<evidence type="ECO:0000256" key="9">
    <source>
        <dbReference type="ARBA" id="ARBA00023002"/>
    </source>
</evidence>
<dbReference type="SUPFAM" id="SSF55347">
    <property type="entry name" value="Glyceraldehyde-3-phosphate dehydrogenase-like, C-terminal domain"/>
    <property type="match status" value="1"/>
</dbReference>
<evidence type="ECO:0000256" key="7">
    <source>
        <dbReference type="ARBA" id="ARBA00022697"/>
    </source>
</evidence>
<dbReference type="EMBL" id="JBHUJB010000023">
    <property type="protein sequence ID" value="MFD2158440.1"/>
    <property type="molecule type" value="Genomic_DNA"/>
</dbReference>
<evidence type="ECO:0000256" key="6">
    <source>
        <dbReference type="ARBA" id="ARBA00022605"/>
    </source>
</evidence>
<dbReference type="InterPro" id="IPR002912">
    <property type="entry name" value="ACT_dom"/>
</dbReference>
<dbReference type="PIRSF" id="PIRSF000098">
    <property type="entry name" value="Homoser_dehydrog"/>
    <property type="match status" value="1"/>
</dbReference>
<evidence type="ECO:0000256" key="1">
    <source>
        <dbReference type="ARBA" id="ARBA00005056"/>
    </source>
</evidence>
<dbReference type="SUPFAM" id="SSF51735">
    <property type="entry name" value="NAD(P)-binding Rossmann-fold domains"/>
    <property type="match status" value="1"/>
</dbReference>
<reference evidence="15" key="1">
    <citation type="journal article" date="2019" name="Int. J. Syst. Evol. Microbiol.">
        <title>The Global Catalogue of Microorganisms (GCM) 10K type strain sequencing project: providing services to taxonomists for standard genome sequencing and annotation.</title>
        <authorList>
            <consortium name="The Broad Institute Genomics Platform"/>
            <consortium name="The Broad Institute Genome Sequencing Center for Infectious Disease"/>
            <person name="Wu L."/>
            <person name="Ma J."/>
        </authorList>
    </citation>
    <scope>NUCLEOTIDE SEQUENCE [LARGE SCALE GENOMIC DNA]</scope>
    <source>
        <strain evidence="15">CCUG 57942</strain>
    </source>
</reference>
<dbReference type="RefSeq" id="WP_377177704.1">
    <property type="nucleotide sequence ID" value="NZ_JBHUJB010000023.1"/>
</dbReference>
<dbReference type="InterPro" id="IPR005106">
    <property type="entry name" value="Asp/hSer_DH_NAD-bd"/>
</dbReference>
<dbReference type="Gene3D" id="3.40.50.720">
    <property type="entry name" value="NAD(P)-binding Rossmann-like Domain"/>
    <property type="match status" value="1"/>
</dbReference>
<comment type="pathway">
    <text evidence="2 11">Amino-acid biosynthesis; L-methionine biosynthesis via de novo pathway; L-homoserine from L-aspartate: step 3/3.</text>
</comment>
<dbReference type="NCBIfam" id="NF004976">
    <property type="entry name" value="PRK06349.1"/>
    <property type="match status" value="1"/>
</dbReference>
<evidence type="ECO:0000259" key="13">
    <source>
        <dbReference type="PROSITE" id="PS51671"/>
    </source>
</evidence>
<dbReference type="Pfam" id="PF03447">
    <property type="entry name" value="NAD_binding_3"/>
    <property type="match status" value="1"/>
</dbReference>
<evidence type="ECO:0000256" key="10">
    <source>
        <dbReference type="ARBA" id="ARBA00023167"/>
    </source>
</evidence>
<dbReference type="Pfam" id="PF00742">
    <property type="entry name" value="Homoserine_dh"/>
    <property type="match status" value="1"/>
</dbReference>
<dbReference type="Gene3D" id="3.30.70.260">
    <property type="match status" value="1"/>
</dbReference>
<dbReference type="GO" id="GO:0004412">
    <property type="term" value="F:homoserine dehydrogenase activity"/>
    <property type="evidence" value="ECO:0007669"/>
    <property type="project" value="UniProtKB-EC"/>
</dbReference>
<keyword evidence="10 11" id="KW-0486">Methionine biosynthesis</keyword>
<dbReference type="InterPro" id="IPR001342">
    <property type="entry name" value="HDH_cat"/>
</dbReference>
<protein>
    <recommendedName>
        <fullName evidence="5 11">Homoserine dehydrogenase</fullName>
        <ecNumber evidence="4 11">1.1.1.3</ecNumber>
    </recommendedName>
</protein>
<evidence type="ECO:0000256" key="3">
    <source>
        <dbReference type="ARBA" id="ARBA00006753"/>
    </source>
</evidence>
<comment type="similarity">
    <text evidence="3 12">Belongs to the homoserine dehydrogenase family.</text>
</comment>
<keyword evidence="15" id="KW-1185">Reference proteome</keyword>
<evidence type="ECO:0000256" key="11">
    <source>
        <dbReference type="RuleBase" id="RU000579"/>
    </source>
</evidence>
<dbReference type="InterPro" id="IPR019811">
    <property type="entry name" value="HDH_CS"/>
</dbReference>
<keyword evidence="9 11" id="KW-0560">Oxidoreductase</keyword>
<dbReference type="Gene3D" id="3.30.360.10">
    <property type="entry name" value="Dihydrodipicolinate Reductase, domain 2"/>
    <property type="match status" value="1"/>
</dbReference>
<dbReference type="EC" id="1.1.1.3" evidence="4 11"/>
<keyword evidence="7 11" id="KW-0791">Threonine biosynthesis</keyword>
<dbReference type="PROSITE" id="PS51671">
    <property type="entry name" value="ACT"/>
    <property type="match status" value="1"/>
</dbReference>
<name>A0ABW4Z9M9_9BACT</name>
<comment type="pathway">
    <text evidence="1 11">Amino-acid biosynthesis; L-threonine biosynthesis; L-threonine from L-aspartate: step 3/5.</text>
</comment>
<dbReference type="Proteomes" id="UP001597389">
    <property type="component" value="Unassembled WGS sequence"/>
</dbReference>
<dbReference type="CDD" id="cd04881">
    <property type="entry name" value="ACT_HSDH-Hom"/>
    <property type="match status" value="1"/>
</dbReference>
<proteinExistence type="inferred from homology"/>
<comment type="catalytic activity">
    <reaction evidence="11">
        <text>L-homoserine + NADP(+) = L-aspartate 4-semialdehyde + NADPH + H(+)</text>
        <dbReference type="Rhea" id="RHEA:15761"/>
        <dbReference type="ChEBI" id="CHEBI:15378"/>
        <dbReference type="ChEBI" id="CHEBI:57476"/>
        <dbReference type="ChEBI" id="CHEBI:57783"/>
        <dbReference type="ChEBI" id="CHEBI:58349"/>
        <dbReference type="ChEBI" id="CHEBI:537519"/>
        <dbReference type="EC" id="1.1.1.3"/>
    </reaction>
</comment>
<evidence type="ECO:0000313" key="14">
    <source>
        <dbReference type="EMBL" id="MFD2158440.1"/>
    </source>
</evidence>
<sequence>MATHHIGIGMAGFGTVGTGVWETLERNGQLISNRAKEAFSLSIKKAAVRDITKKRIDDAPADLFTTDWQEVVNHPEVDIVVELIGGTTTAFDIVAAAIKLKKPVVTGNKALLAERGEELFALSREFNTPIHFEAAVAGGIPVIKAVQDSYVGNRIETMSGIINGTSNYILERMTTAGLDYQTALKEAQDLGYAEADPALDVNGWDAAHKAILLATLAYGFTIPADQVYVRGIERVRTIDIDFATKLGYAVKLLSVVREHADGSVELRTQPSFIAQSHILSSVNGVFNAVAVRGDASGEALFYGRGAGKEPTASSVVGDLVEAAYTFVHTAGHRGFLPYAQSGKVLPVDQTETSYYVRFEVEDRPGVIAEIANILANDGIGISGTHSPVDPEDPDKDFCDMVFLLHTCPFGKLRETLKKCETLDCVTSEPVVFRIEKLATS</sequence>
<evidence type="ECO:0000256" key="8">
    <source>
        <dbReference type="ARBA" id="ARBA00022857"/>
    </source>
</evidence>
<gene>
    <name evidence="14" type="ORF">ACFSW8_05980</name>
</gene>
<organism evidence="14 15">
    <name type="scientific">Rubritalea tangerina</name>
    <dbReference type="NCBI Taxonomy" id="430798"/>
    <lineage>
        <taxon>Bacteria</taxon>
        <taxon>Pseudomonadati</taxon>
        <taxon>Verrucomicrobiota</taxon>
        <taxon>Verrucomicrobiia</taxon>
        <taxon>Verrucomicrobiales</taxon>
        <taxon>Rubritaleaceae</taxon>
        <taxon>Rubritalea</taxon>
    </lineage>
</organism>
<evidence type="ECO:0000256" key="5">
    <source>
        <dbReference type="ARBA" id="ARBA00013376"/>
    </source>
</evidence>
<keyword evidence="6 11" id="KW-0028">Amino-acid biosynthesis</keyword>
<keyword evidence="8 11" id="KW-0521">NADP</keyword>
<dbReference type="InterPro" id="IPR036291">
    <property type="entry name" value="NAD(P)-bd_dom_sf"/>
</dbReference>
<comment type="caution">
    <text evidence="14">The sequence shown here is derived from an EMBL/GenBank/DDBJ whole genome shotgun (WGS) entry which is preliminary data.</text>
</comment>
<accession>A0ABW4Z9M9</accession>
<feature type="domain" description="ACT" evidence="13">
    <location>
        <begin position="355"/>
        <end position="433"/>
    </location>
</feature>
<evidence type="ECO:0000313" key="15">
    <source>
        <dbReference type="Proteomes" id="UP001597389"/>
    </source>
</evidence>
<dbReference type="InterPro" id="IPR016204">
    <property type="entry name" value="HDH"/>
</dbReference>
<dbReference type="PANTHER" id="PTHR43331">
    <property type="entry name" value="HOMOSERINE DEHYDROGENASE"/>
    <property type="match status" value="1"/>
</dbReference>
<evidence type="ECO:0000256" key="12">
    <source>
        <dbReference type="RuleBase" id="RU004171"/>
    </source>
</evidence>
<evidence type="ECO:0000256" key="2">
    <source>
        <dbReference type="ARBA" id="ARBA00005062"/>
    </source>
</evidence>
<evidence type="ECO:0000256" key="4">
    <source>
        <dbReference type="ARBA" id="ARBA00013213"/>
    </source>
</evidence>